<dbReference type="EMBL" id="CAFBPW010000044">
    <property type="protein sequence ID" value="CAB5030597.1"/>
    <property type="molecule type" value="Genomic_DNA"/>
</dbReference>
<reference evidence="3" key="1">
    <citation type="submission" date="2020-05" db="EMBL/GenBank/DDBJ databases">
        <authorList>
            <person name="Chiriac C."/>
            <person name="Salcher M."/>
            <person name="Ghai R."/>
            <person name="Kavagutti S V."/>
        </authorList>
    </citation>
    <scope>NUCLEOTIDE SEQUENCE</scope>
</reference>
<dbReference type="AlphaFoldDB" id="A0A6J7RP64"/>
<dbReference type="EMBL" id="CAEZXS010000105">
    <property type="protein sequence ID" value="CAB4701454.1"/>
    <property type="molecule type" value="Genomic_DNA"/>
</dbReference>
<evidence type="ECO:0000313" key="4">
    <source>
        <dbReference type="EMBL" id="CAB5061650.1"/>
    </source>
</evidence>
<gene>
    <name evidence="1" type="ORF">UFOPK2582_00961</name>
    <name evidence="2" type="ORF">UFOPK3914_01249</name>
    <name evidence="3" type="ORF">UFOPK4173_00569</name>
    <name evidence="4" type="ORF">UFOPK4354_00251</name>
</gene>
<proteinExistence type="predicted"/>
<protein>
    <submittedName>
        <fullName evidence="3">Unannotated protein</fullName>
    </submittedName>
</protein>
<evidence type="ECO:0000313" key="1">
    <source>
        <dbReference type="EMBL" id="CAB4701454.1"/>
    </source>
</evidence>
<organism evidence="3">
    <name type="scientific">freshwater metagenome</name>
    <dbReference type="NCBI Taxonomy" id="449393"/>
    <lineage>
        <taxon>unclassified sequences</taxon>
        <taxon>metagenomes</taxon>
        <taxon>ecological metagenomes</taxon>
    </lineage>
</organism>
<evidence type="ECO:0000313" key="2">
    <source>
        <dbReference type="EMBL" id="CAB4984956.1"/>
    </source>
</evidence>
<sequence length="109" mass="11020">MMLVICCLCAVCLVGLTHIGEASVSRARADAVADVVALAGVGHGQLGARQVAEASQAALLSFDQTGPSAIQVTVQLGSVRSTAAADALGAEFPDELGTVGNPNYQNQPR</sequence>
<dbReference type="EMBL" id="CAFBQW010000015">
    <property type="protein sequence ID" value="CAB5061650.1"/>
    <property type="molecule type" value="Genomic_DNA"/>
</dbReference>
<accession>A0A6J7RP64</accession>
<name>A0A6J7RP64_9ZZZZ</name>
<dbReference type="EMBL" id="CAFBOG010000116">
    <property type="protein sequence ID" value="CAB4984956.1"/>
    <property type="molecule type" value="Genomic_DNA"/>
</dbReference>
<evidence type="ECO:0000313" key="3">
    <source>
        <dbReference type="EMBL" id="CAB5030597.1"/>
    </source>
</evidence>